<name>A0A9P1N156_9PELO</name>
<sequence>MTLGDPPPLLQTSTISSSSTSSSSESLPDSLLIRSTDSPTAFQPPPPTTTSTMSTNPPGTPNMTNFGGAQGGPPQPQGPPIFNPALMAAQLNVYQNPAQLIAMMQAAAAARSNQMLSAPSPVGLGPGQAQLMPNILQQLNAIRHAQLTNANQMNVFQNRLATPKMNERGENCAELCVVCGDKASGRHYGAVSCEGCKGFFKRSIRKQIGYICRSSKDCPVTKFHRNRCQYCRLRKCLAMGMRSESVQAERRPVNSMNSDSPPNMSNSTPRALTPLNTSSVVNNLLSLVKLEPPTTSSQEIYEPSCKIKRESIGEDESGLDTMTVIGLAPSASPTSSGIGSSSSLSDEPIFNAERSRFEIPIPSQPPANFNNQFISETASRLLFLSVHWIKDVRVSISRTTLENVLKVKWCDLFVLGLMQTAETVQLITMLENMSNHLAVAVELGHLNSEKFEKVNDQLVRLIQLSRIFSTSDLSPIEFAYLKLLSFTNDDHPSAPRSIETRNVNSTASQELFEYVSSSSSSKNNGVAGSRDGEQINVDDSTSEDNETHVTSHPPTHTNAAAVERYSRLLQLLPTLRWFDTSIIVELFFSGLIGQMSIETVIPFVLQMNVMTFFDTPCNNSDD</sequence>
<dbReference type="GO" id="GO:0003700">
    <property type="term" value="F:DNA-binding transcription factor activity"/>
    <property type="evidence" value="ECO:0007669"/>
    <property type="project" value="InterPro"/>
</dbReference>
<keyword evidence="10" id="KW-0539">Nucleus</keyword>
<evidence type="ECO:0000256" key="1">
    <source>
        <dbReference type="ARBA" id="ARBA00004123"/>
    </source>
</evidence>
<dbReference type="PANTHER" id="PTHR24083">
    <property type="entry name" value="NUCLEAR HORMONE RECEPTOR"/>
    <property type="match status" value="1"/>
</dbReference>
<dbReference type="Pfam" id="PF00104">
    <property type="entry name" value="Hormone_recep"/>
    <property type="match status" value="1"/>
</dbReference>
<gene>
    <name evidence="14" type="ORF">CAMP_LOCUS9794</name>
</gene>
<dbReference type="InterPro" id="IPR048245">
    <property type="entry name" value="NR2C1/2-like_DBD"/>
</dbReference>
<comment type="subcellular location">
    <subcellularLocation>
        <location evidence="1">Nucleus</location>
    </subcellularLocation>
</comment>
<dbReference type="SUPFAM" id="SSF48508">
    <property type="entry name" value="Nuclear receptor ligand-binding domain"/>
    <property type="match status" value="1"/>
</dbReference>
<feature type="compositionally biased region" description="Low complexity" evidence="11">
    <location>
        <begin position="10"/>
        <end position="32"/>
    </location>
</feature>
<dbReference type="CDD" id="cd06967">
    <property type="entry name" value="NR_DBD_TR2_like"/>
    <property type="match status" value="1"/>
</dbReference>
<keyword evidence="9" id="KW-0675">Receptor</keyword>
<reference evidence="14" key="1">
    <citation type="submission" date="2022-11" db="EMBL/GenBank/DDBJ databases">
        <authorList>
            <person name="Kikuchi T."/>
        </authorList>
    </citation>
    <scope>NUCLEOTIDE SEQUENCE</scope>
    <source>
        <strain evidence="14">PS1010</strain>
    </source>
</reference>
<evidence type="ECO:0000259" key="13">
    <source>
        <dbReference type="PROSITE" id="PS51843"/>
    </source>
</evidence>
<dbReference type="InterPro" id="IPR050274">
    <property type="entry name" value="Nuclear_hormone_rcpt_NR2"/>
</dbReference>
<evidence type="ECO:0000256" key="7">
    <source>
        <dbReference type="ARBA" id="ARBA00023125"/>
    </source>
</evidence>
<dbReference type="FunFam" id="3.30.50.10:FF:000015">
    <property type="entry name" value="Nuclear receptor subfamily 2, group C, member 1"/>
    <property type="match status" value="1"/>
</dbReference>
<feature type="region of interest" description="Disordered" evidence="11">
    <location>
        <begin position="247"/>
        <end position="267"/>
    </location>
</feature>
<feature type="compositionally biased region" description="Low complexity" evidence="11">
    <location>
        <begin position="254"/>
        <end position="267"/>
    </location>
</feature>
<evidence type="ECO:0000256" key="8">
    <source>
        <dbReference type="ARBA" id="ARBA00023163"/>
    </source>
</evidence>
<evidence type="ECO:0000259" key="12">
    <source>
        <dbReference type="PROSITE" id="PS51030"/>
    </source>
</evidence>
<dbReference type="PRINTS" id="PR00047">
    <property type="entry name" value="STROIDFINGER"/>
</dbReference>
<dbReference type="Gene3D" id="3.30.50.10">
    <property type="entry name" value="Erythroid Transcription Factor GATA-1, subunit A"/>
    <property type="match status" value="1"/>
</dbReference>
<dbReference type="Gene3D" id="1.10.565.10">
    <property type="entry name" value="Retinoid X Receptor"/>
    <property type="match status" value="1"/>
</dbReference>
<dbReference type="InterPro" id="IPR001628">
    <property type="entry name" value="Znf_hrmn_rcpt"/>
</dbReference>
<keyword evidence="5" id="KW-0862">Zinc</keyword>
<feature type="domain" description="NR LBD" evidence="13">
    <location>
        <begin position="341"/>
        <end position="608"/>
    </location>
</feature>
<dbReference type="Pfam" id="PF00105">
    <property type="entry name" value="zf-C4"/>
    <property type="match status" value="1"/>
</dbReference>
<keyword evidence="4" id="KW-0863">Zinc-finger</keyword>
<dbReference type="InterPro" id="IPR035500">
    <property type="entry name" value="NHR-like_dom_sf"/>
</dbReference>
<evidence type="ECO:0000313" key="15">
    <source>
        <dbReference type="Proteomes" id="UP001152747"/>
    </source>
</evidence>
<dbReference type="PROSITE" id="PS51030">
    <property type="entry name" value="NUCLEAR_REC_DBD_2"/>
    <property type="match status" value="1"/>
</dbReference>
<dbReference type="GO" id="GO:0005634">
    <property type="term" value="C:nucleus"/>
    <property type="evidence" value="ECO:0007669"/>
    <property type="project" value="UniProtKB-SubCell"/>
</dbReference>
<dbReference type="SUPFAM" id="SSF57716">
    <property type="entry name" value="Glucocorticoid receptor-like (DNA-binding domain)"/>
    <property type="match status" value="1"/>
</dbReference>
<dbReference type="SMART" id="SM00399">
    <property type="entry name" value="ZnF_C4"/>
    <property type="match status" value="1"/>
</dbReference>
<feature type="domain" description="Nuclear receptor" evidence="12">
    <location>
        <begin position="173"/>
        <end position="248"/>
    </location>
</feature>
<dbReference type="EMBL" id="CANHGI010000004">
    <property type="protein sequence ID" value="CAI5447157.1"/>
    <property type="molecule type" value="Genomic_DNA"/>
</dbReference>
<dbReference type="InterPro" id="IPR013088">
    <property type="entry name" value="Znf_NHR/GATA"/>
</dbReference>
<evidence type="ECO:0000256" key="9">
    <source>
        <dbReference type="ARBA" id="ARBA00023170"/>
    </source>
</evidence>
<feature type="compositionally biased region" description="Polar residues" evidence="11">
    <location>
        <begin position="548"/>
        <end position="557"/>
    </location>
</feature>
<evidence type="ECO:0008006" key="16">
    <source>
        <dbReference type="Google" id="ProtNLM"/>
    </source>
</evidence>
<feature type="compositionally biased region" description="Pro residues" evidence="11">
    <location>
        <begin position="73"/>
        <end position="82"/>
    </location>
</feature>
<dbReference type="GO" id="GO:0008270">
    <property type="term" value="F:zinc ion binding"/>
    <property type="evidence" value="ECO:0007669"/>
    <property type="project" value="UniProtKB-KW"/>
</dbReference>
<evidence type="ECO:0000256" key="2">
    <source>
        <dbReference type="ARBA" id="ARBA00005993"/>
    </source>
</evidence>
<organism evidence="14 15">
    <name type="scientific">Caenorhabditis angaria</name>
    <dbReference type="NCBI Taxonomy" id="860376"/>
    <lineage>
        <taxon>Eukaryota</taxon>
        <taxon>Metazoa</taxon>
        <taxon>Ecdysozoa</taxon>
        <taxon>Nematoda</taxon>
        <taxon>Chromadorea</taxon>
        <taxon>Rhabditida</taxon>
        <taxon>Rhabditina</taxon>
        <taxon>Rhabditomorpha</taxon>
        <taxon>Rhabditoidea</taxon>
        <taxon>Rhabditidae</taxon>
        <taxon>Peloderinae</taxon>
        <taxon>Caenorhabditis</taxon>
    </lineage>
</organism>
<dbReference type="AlphaFoldDB" id="A0A9P1N156"/>
<keyword evidence="15" id="KW-1185">Reference proteome</keyword>
<evidence type="ECO:0000256" key="10">
    <source>
        <dbReference type="ARBA" id="ARBA00023242"/>
    </source>
</evidence>
<evidence type="ECO:0000256" key="4">
    <source>
        <dbReference type="ARBA" id="ARBA00022771"/>
    </source>
</evidence>
<dbReference type="InterPro" id="IPR000536">
    <property type="entry name" value="Nucl_hrmn_rcpt_lig-bd"/>
</dbReference>
<evidence type="ECO:0000256" key="11">
    <source>
        <dbReference type="SAM" id="MobiDB-lite"/>
    </source>
</evidence>
<dbReference type="Proteomes" id="UP001152747">
    <property type="component" value="Unassembled WGS sequence"/>
</dbReference>
<keyword evidence="7" id="KW-0238">DNA-binding</keyword>
<keyword evidence="6" id="KW-0805">Transcription regulation</keyword>
<evidence type="ECO:0000256" key="5">
    <source>
        <dbReference type="ARBA" id="ARBA00022833"/>
    </source>
</evidence>
<feature type="region of interest" description="Disordered" evidence="11">
    <location>
        <begin position="516"/>
        <end position="557"/>
    </location>
</feature>
<dbReference type="PROSITE" id="PS51843">
    <property type="entry name" value="NR_LBD"/>
    <property type="match status" value="1"/>
</dbReference>
<dbReference type="OrthoDB" id="40902at2759"/>
<proteinExistence type="inferred from homology"/>
<feature type="compositionally biased region" description="Low complexity" evidence="11">
    <location>
        <begin position="49"/>
        <end position="64"/>
    </location>
</feature>
<accession>A0A9P1N156</accession>
<protein>
    <recommendedName>
        <fullName evidence="16">Nuclear receptor domain-containing protein</fullName>
    </recommendedName>
</protein>
<comment type="caution">
    <text evidence="14">The sequence shown here is derived from an EMBL/GenBank/DDBJ whole genome shotgun (WGS) entry which is preliminary data.</text>
</comment>
<feature type="region of interest" description="Disordered" evidence="11">
    <location>
        <begin position="1"/>
        <end position="83"/>
    </location>
</feature>
<evidence type="ECO:0000313" key="14">
    <source>
        <dbReference type="EMBL" id="CAI5447157.1"/>
    </source>
</evidence>
<dbReference type="GO" id="GO:0043565">
    <property type="term" value="F:sequence-specific DNA binding"/>
    <property type="evidence" value="ECO:0007669"/>
    <property type="project" value="InterPro"/>
</dbReference>
<evidence type="ECO:0000256" key="6">
    <source>
        <dbReference type="ARBA" id="ARBA00023015"/>
    </source>
</evidence>
<comment type="similarity">
    <text evidence="2">Belongs to the nuclear hormone receptor family.</text>
</comment>
<dbReference type="PROSITE" id="PS00031">
    <property type="entry name" value="NUCLEAR_REC_DBD_1"/>
    <property type="match status" value="1"/>
</dbReference>
<keyword evidence="3" id="KW-0479">Metal-binding</keyword>
<keyword evidence="8" id="KW-0804">Transcription</keyword>
<evidence type="ECO:0000256" key="3">
    <source>
        <dbReference type="ARBA" id="ARBA00022723"/>
    </source>
</evidence>